<dbReference type="Proteomes" id="UP001195483">
    <property type="component" value="Unassembled WGS sequence"/>
</dbReference>
<evidence type="ECO:0000313" key="1">
    <source>
        <dbReference type="EMBL" id="KAK3576625.1"/>
    </source>
</evidence>
<gene>
    <name evidence="1" type="ORF">CHS0354_023143</name>
</gene>
<accession>A0AAE0RNY0</accession>
<sequence>MEEFLPKTFYGELQRQEMSRRSTQEVRVHPPCIADKFSIDSDSQESVSADRSDSRCQINAGLAAFEQKHLADSDGRCSPGRTCSFMSALQRILPIADWTGLTSNDPSQVRR</sequence>
<proteinExistence type="predicted"/>
<organism evidence="1 2">
    <name type="scientific">Potamilus streckersoni</name>
    <dbReference type="NCBI Taxonomy" id="2493646"/>
    <lineage>
        <taxon>Eukaryota</taxon>
        <taxon>Metazoa</taxon>
        <taxon>Spiralia</taxon>
        <taxon>Lophotrochozoa</taxon>
        <taxon>Mollusca</taxon>
        <taxon>Bivalvia</taxon>
        <taxon>Autobranchia</taxon>
        <taxon>Heteroconchia</taxon>
        <taxon>Palaeoheterodonta</taxon>
        <taxon>Unionida</taxon>
        <taxon>Unionoidea</taxon>
        <taxon>Unionidae</taxon>
        <taxon>Ambleminae</taxon>
        <taxon>Lampsilini</taxon>
        <taxon>Potamilus</taxon>
    </lineage>
</organism>
<evidence type="ECO:0000313" key="2">
    <source>
        <dbReference type="Proteomes" id="UP001195483"/>
    </source>
</evidence>
<reference evidence="1" key="1">
    <citation type="journal article" date="2021" name="Genome Biol. Evol.">
        <title>A High-Quality Reference Genome for a Parasitic Bivalve with Doubly Uniparental Inheritance (Bivalvia: Unionida).</title>
        <authorList>
            <person name="Smith C.H."/>
        </authorList>
    </citation>
    <scope>NUCLEOTIDE SEQUENCE</scope>
    <source>
        <strain evidence="1">CHS0354</strain>
    </source>
</reference>
<dbReference type="EMBL" id="JAEAOA010001402">
    <property type="protein sequence ID" value="KAK3576625.1"/>
    <property type="molecule type" value="Genomic_DNA"/>
</dbReference>
<reference evidence="1" key="3">
    <citation type="submission" date="2023-05" db="EMBL/GenBank/DDBJ databases">
        <authorList>
            <person name="Smith C.H."/>
        </authorList>
    </citation>
    <scope>NUCLEOTIDE SEQUENCE</scope>
    <source>
        <strain evidence="1">CHS0354</strain>
        <tissue evidence="1">Mantle</tissue>
    </source>
</reference>
<name>A0AAE0RNY0_9BIVA</name>
<keyword evidence="2" id="KW-1185">Reference proteome</keyword>
<reference evidence="1" key="2">
    <citation type="journal article" date="2021" name="Genome Biol. Evol.">
        <title>Developing a high-quality reference genome for a parasitic bivalve with doubly uniparental inheritance (Bivalvia: Unionida).</title>
        <authorList>
            <person name="Smith C.H."/>
        </authorList>
    </citation>
    <scope>NUCLEOTIDE SEQUENCE</scope>
    <source>
        <strain evidence="1">CHS0354</strain>
        <tissue evidence="1">Mantle</tissue>
    </source>
</reference>
<protein>
    <submittedName>
        <fullName evidence="1">Uncharacterized protein</fullName>
    </submittedName>
</protein>
<comment type="caution">
    <text evidence="1">The sequence shown here is derived from an EMBL/GenBank/DDBJ whole genome shotgun (WGS) entry which is preliminary data.</text>
</comment>
<dbReference type="AlphaFoldDB" id="A0AAE0RNY0"/>